<evidence type="ECO:0000313" key="3">
    <source>
        <dbReference type="Proteomes" id="UP000323067"/>
    </source>
</evidence>
<feature type="compositionally biased region" description="Basic and acidic residues" evidence="1">
    <location>
        <begin position="571"/>
        <end position="588"/>
    </location>
</feature>
<feature type="compositionally biased region" description="Basic and acidic residues" evidence="1">
    <location>
        <begin position="306"/>
        <end position="332"/>
    </location>
</feature>
<feature type="region of interest" description="Disordered" evidence="1">
    <location>
        <begin position="510"/>
        <end position="588"/>
    </location>
</feature>
<dbReference type="Proteomes" id="UP000323067">
    <property type="component" value="Chromosome ii"/>
</dbReference>
<evidence type="ECO:0000256" key="1">
    <source>
        <dbReference type="SAM" id="MobiDB-lite"/>
    </source>
</evidence>
<evidence type="ECO:0008006" key="4">
    <source>
        <dbReference type="Google" id="ProtNLM"/>
    </source>
</evidence>
<reference evidence="2 3" key="1">
    <citation type="journal article" date="2017" name="BMC Genomics">
        <title>Chromosome level assembly and secondary metabolite potential of the parasitic fungus Cordyceps militaris.</title>
        <authorList>
            <person name="Kramer G.J."/>
            <person name="Nodwell J.R."/>
        </authorList>
    </citation>
    <scope>NUCLEOTIDE SEQUENCE [LARGE SCALE GENOMIC DNA]</scope>
    <source>
        <strain evidence="2 3">ATCC 34164</strain>
    </source>
</reference>
<proteinExistence type="predicted"/>
<accession>A0A2H4SUK3</accession>
<dbReference type="VEuPathDB" id="FungiDB:CCM_04638"/>
<dbReference type="AlphaFoldDB" id="A0A2H4SUK3"/>
<sequence>MAEVRDIPVAELMQLSDAELVEFMARHRKPDGSITIPVNDDGVDESQLSLFVARLKTAKAQMSKTERPLDLGYLDARIHDLLKTQSRQRDNDADTAHLPVARPQATTNEMNEIEYDSVTEVPDYDMYEEAEKEAHRALIADGGRPLYPIRLLRDVLDNTNNHWAGMLRPFWNHPRPVVSRDEIFRRQQTRWRDFRDWQLDNRGIKEADDGYNAYVSRLREWYLRIPDTNLLAELDANLAADPLYLARPWTWWWQQKKRRAWKRCYQREPGCREFSSYRIAAYARLARHGHSYSYAIDEDDNNDYNHNNDDYDNDDNKNNNDPRRRREFQLDEDPKRQDALTTWLEYLCFEYWWQDHYDKCLGMRQTEHDAAWAKLQDSGVLLPGETAEFMPTDACRTQVYDDMRRTRAAVLAAQEELEKTAIKERLAKRKMTQRLEAAMKENDRAEARALAMEIFRKETKEYRAAQEDVKNQPVLVEWVVQQLELVREEARVAREAKKGDGEGAIAAEVAATQLPPAASTQPESQSRRKRSRNEVADDGDECHPHKRENHLDGIYGGTNNSAHSHSSRSPHSGDKDKRQERERGSGGS</sequence>
<dbReference type="OrthoDB" id="5419928at2759"/>
<gene>
    <name evidence="2" type="ORF">A9K55_000723</name>
</gene>
<evidence type="ECO:0000313" key="2">
    <source>
        <dbReference type="EMBL" id="ATY66789.1"/>
    </source>
</evidence>
<dbReference type="EMBL" id="CP023327">
    <property type="protein sequence ID" value="ATY66789.1"/>
    <property type="molecule type" value="Genomic_DNA"/>
</dbReference>
<dbReference type="VEuPathDB" id="FungiDB:A9K55_000723"/>
<protein>
    <recommendedName>
        <fullName evidence="4">Ankyrin 2,3/unc44</fullName>
    </recommendedName>
</protein>
<feature type="region of interest" description="Disordered" evidence="1">
    <location>
        <begin position="298"/>
        <end position="332"/>
    </location>
</feature>
<feature type="compositionally biased region" description="Low complexity" evidence="1">
    <location>
        <begin position="561"/>
        <end position="570"/>
    </location>
</feature>
<organism evidence="2 3">
    <name type="scientific">Cordyceps militaris</name>
    <name type="common">Caterpillar fungus</name>
    <name type="synonym">Clavaria militaris</name>
    <dbReference type="NCBI Taxonomy" id="73501"/>
    <lineage>
        <taxon>Eukaryota</taxon>
        <taxon>Fungi</taxon>
        <taxon>Dikarya</taxon>
        <taxon>Ascomycota</taxon>
        <taxon>Pezizomycotina</taxon>
        <taxon>Sordariomycetes</taxon>
        <taxon>Hypocreomycetidae</taxon>
        <taxon>Hypocreales</taxon>
        <taxon>Cordycipitaceae</taxon>
        <taxon>Cordyceps</taxon>
    </lineage>
</organism>
<name>A0A2H4SUK3_CORMI</name>